<dbReference type="RefSeq" id="WP_114006179.1">
    <property type="nucleotide sequence ID" value="NZ_QGDC01000009.1"/>
</dbReference>
<evidence type="ECO:0000313" key="3">
    <source>
        <dbReference type="Proteomes" id="UP000253209"/>
    </source>
</evidence>
<organism evidence="2 3">
    <name type="scientific">Mucilaginibacter hurinus</name>
    <dbReference type="NCBI Taxonomy" id="2201324"/>
    <lineage>
        <taxon>Bacteria</taxon>
        <taxon>Pseudomonadati</taxon>
        <taxon>Bacteroidota</taxon>
        <taxon>Sphingobacteriia</taxon>
        <taxon>Sphingobacteriales</taxon>
        <taxon>Sphingobacteriaceae</taxon>
        <taxon>Mucilaginibacter</taxon>
    </lineage>
</organism>
<proteinExistence type="predicted"/>
<accession>A0A367GLL6</accession>
<dbReference type="GO" id="GO:0005524">
    <property type="term" value="F:ATP binding"/>
    <property type="evidence" value="ECO:0007669"/>
    <property type="project" value="UniProtKB-KW"/>
</dbReference>
<gene>
    <name evidence="2" type="ORF">DJ568_15360</name>
</gene>
<dbReference type="SUPFAM" id="SSF63829">
    <property type="entry name" value="Calcium-dependent phosphotriesterase"/>
    <property type="match status" value="1"/>
</dbReference>
<name>A0A367GLL6_9SPHI</name>
<dbReference type="InterPro" id="IPR011042">
    <property type="entry name" value="6-blade_b-propeller_TolB-like"/>
</dbReference>
<dbReference type="EMBL" id="QGDC01000009">
    <property type="protein sequence ID" value="RCH53915.1"/>
    <property type="molecule type" value="Genomic_DNA"/>
</dbReference>
<feature type="chain" id="PRO_5016694184" evidence="1">
    <location>
        <begin position="22"/>
        <end position="274"/>
    </location>
</feature>
<evidence type="ECO:0000313" key="2">
    <source>
        <dbReference type="EMBL" id="RCH53915.1"/>
    </source>
</evidence>
<protein>
    <submittedName>
        <fullName evidence="2">ATP-binding protein</fullName>
    </submittedName>
</protein>
<reference evidence="2 3" key="1">
    <citation type="submission" date="2018-05" db="EMBL/GenBank/DDBJ databases">
        <title>Mucilaginibacter hurinus sp. nov., isolated from briquette warehouse soil.</title>
        <authorList>
            <person name="Choi L."/>
        </authorList>
    </citation>
    <scope>NUCLEOTIDE SEQUENCE [LARGE SCALE GENOMIC DNA]</scope>
    <source>
        <strain evidence="2 3">ZR32</strain>
    </source>
</reference>
<dbReference type="OrthoDB" id="7675395at2"/>
<dbReference type="Proteomes" id="UP000253209">
    <property type="component" value="Unassembled WGS sequence"/>
</dbReference>
<comment type="caution">
    <text evidence="2">The sequence shown here is derived from an EMBL/GenBank/DDBJ whole genome shotgun (WGS) entry which is preliminary data.</text>
</comment>
<feature type="signal peptide" evidence="1">
    <location>
        <begin position="1"/>
        <end position="21"/>
    </location>
</feature>
<keyword evidence="2" id="KW-0547">Nucleotide-binding</keyword>
<keyword evidence="1" id="KW-0732">Signal</keyword>
<dbReference type="AlphaFoldDB" id="A0A367GLL6"/>
<sequence>MKALTKLLTAAALFAVSTASAQHTVKQVWATDSVLAIPESVYADGKILYVALIDGKPWDHDGKGGIARLSADGKIMNDSWITGLNSPKGMAKHNNTLYVADMDEVVAIDIKKGVVSKKTKISGAEWLNDVTTDTKGIVYVTDSKNGKVFKVEGDNSTLYLDNLKGINGIKYVSGNLYIVTGDGVYKADAAKTVSKLAVLEHGGDGIEPVGNGDFIVSAWQGYMYYVQANGTKTTILDTEKAGKQTADIGYDAKTRTIYVPTFFGKSVVAYRLEK</sequence>
<evidence type="ECO:0000256" key="1">
    <source>
        <dbReference type="SAM" id="SignalP"/>
    </source>
</evidence>
<keyword evidence="2" id="KW-0067">ATP-binding</keyword>
<keyword evidence="3" id="KW-1185">Reference proteome</keyword>
<dbReference type="Gene3D" id="2.120.10.30">
    <property type="entry name" value="TolB, C-terminal domain"/>
    <property type="match status" value="1"/>
</dbReference>